<protein>
    <submittedName>
        <fullName evidence="1">Uncharacterized protein</fullName>
    </submittedName>
</protein>
<keyword evidence="2" id="KW-1185">Reference proteome</keyword>
<sequence>MLPITIELSKNVIEKINNNVYYMIDLLLTDCEAWDYETFLIEIFPPFCVRNSIDVCKNIVFELKEMTRDSYKREYLKPIYGYALFMLIEWWVEVTAEMEGDLLEQISLEDIDAETTFVVDDEDDFDVLDYLNDVDNYKAILFEDFDFLDIPQFFEQYKENPQVCEKIFSIDLDEYTDLMPDDIKEQYEQLRQENASMLEKDSFIDNETYIIRSVYNLLQLYERRSRFFNKQCSEVDFSDSIHDSLKQLFLEKGLYIEREARAGYSKVGIGELDFYLYKYENGIYKPIAVGENKEWGNFEKSIKQLIGYMDSNILFGFTIIYNKSTRIGSILKSRLNTLKSFNINNDFRIIGDIEEVEGFNNVLKTKHENPEHKGTYFYLYHFIYNAYRPERELAAKEARTRKKKASNSGNA</sequence>
<comment type="caution">
    <text evidence="1">The sequence shown here is derived from an EMBL/GenBank/DDBJ whole genome shotgun (WGS) entry which is preliminary data.</text>
</comment>
<gene>
    <name evidence="1" type="ORF">KCX82_06360</name>
</gene>
<dbReference type="EMBL" id="JAGSND010000003">
    <property type="protein sequence ID" value="MBR0597485.1"/>
    <property type="molecule type" value="Genomic_DNA"/>
</dbReference>
<organism evidence="1 2">
    <name type="scientific">Sinanaerobacter chloroacetimidivorans</name>
    <dbReference type="NCBI Taxonomy" id="2818044"/>
    <lineage>
        <taxon>Bacteria</taxon>
        <taxon>Bacillati</taxon>
        <taxon>Bacillota</taxon>
        <taxon>Clostridia</taxon>
        <taxon>Peptostreptococcales</taxon>
        <taxon>Anaerovoracaceae</taxon>
        <taxon>Sinanaerobacter</taxon>
    </lineage>
</organism>
<evidence type="ECO:0000313" key="1">
    <source>
        <dbReference type="EMBL" id="MBR0597485.1"/>
    </source>
</evidence>
<evidence type="ECO:0000313" key="2">
    <source>
        <dbReference type="Proteomes" id="UP000675664"/>
    </source>
</evidence>
<reference evidence="1" key="1">
    <citation type="submission" date="2021-04" db="EMBL/GenBank/DDBJ databases">
        <title>Sinoanaerobacter chloroacetimidivorans sp. nov., an obligate anaerobic bacterium isolated from anaerobic sludge.</title>
        <authorList>
            <person name="Bao Y."/>
        </authorList>
    </citation>
    <scope>NUCLEOTIDE SEQUENCE</scope>
    <source>
        <strain evidence="1">BAD-6</strain>
    </source>
</reference>
<reference evidence="1" key="2">
    <citation type="submission" date="2021-04" db="EMBL/GenBank/DDBJ databases">
        <authorList>
            <person name="Liu J."/>
        </authorList>
    </citation>
    <scope>NUCLEOTIDE SEQUENCE</scope>
    <source>
        <strain evidence="1">BAD-6</strain>
    </source>
</reference>
<accession>A0A8J7W235</accession>
<dbReference type="AlphaFoldDB" id="A0A8J7W235"/>
<dbReference type="Proteomes" id="UP000675664">
    <property type="component" value="Unassembled WGS sequence"/>
</dbReference>
<name>A0A8J7W235_9FIRM</name>
<proteinExistence type="predicted"/>